<accession>A0AAN6IZD5</accession>
<comment type="caution">
    <text evidence="1">The sequence shown here is derived from an EMBL/GenBank/DDBJ whole genome shotgun (WGS) entry which is preliminary data.</text>
</comment>
<reference evidence="1" key="1">
    <citation type="submission" date="2021-12" db="EMBL/GenBank/DDBJ databases">
        <title>Black yeast isolated from Biological Soil Crust.</title>
        <authorList>
            <person name="Kurbessoian T."/>
        </authorList>
    </citation>
    <scope>NUCLEOTIDE SEQUENCE</scope>
    <source>
        <strain evidence="1">CCFEE 5208</strain>
    </source>
</reference>
<gene>
    <name evidence="1" type="ORF">LTR82_018381</name>
</gene>
<dbReference type="EMBL" id="JASUXU010000800">
    <property type="protein sequence ID" value="KAK0297795.1"/>
    <property type="molecule type" value="Genomic_DNA"/>
</dbReference>
<proteinExistence type="predicted"/>
<organism evidence="1 2">
    <name type="scientific">Friedmanniomyces endolithicus</name>
    <dbReference type="NCBI Taxonomy" id="329885"/>
    <lineage>
        <taxon>Eukaryota</taxon>
        <taxon>Fungi</taxon>
        <taxon>Dikarya</taxon>
        <taxon>Ascomycota</taxon>
        <taxon>Pezizomycotina</taxon>
        <taxon>Dothideomycetes</taxon>
        <taxon>Dothideomycetidae</taxon>
        <taxon>Mycosphaerellales</taxon>
        <taxon>Teratosphaeriaceae</taxon>
        <taxon>Friedmanniomyces</taxon>
    </lineage>
</organism>
<evidence type="ECO:0000313" key="2">
    <source>
        <dbReference type="Proteomes" id="UP001168146"/>
    </source>
</evidence>
<dbReference type="Proteomes" id="UP001168146">
    <property type="component" value="Unassembled WGS sequence"/>
</dbReference>
<sequence length="122" mass="13000">MIRQVTKGGRRQAEKQLPANIVSAMAFLGVNVQTEDDIGTFLPPLRPPSPRATGPRLADETVTCFEDAAKGGYVSTAREILEAAASDDPNHSYPPSVGAAGRLAATYSQLEVMELLLSCRAK</sequence>
<protein>
    <submittedName>
        <fullName evidence="1">Uncharacterized protein</fullName>
    </submittedName>
</protein>
<name>A0AAN6IZD5_9PEZI</name>
<dbReference type="AlphaFoldDB" id="A0AAN6IZD5"/>
<feature type="non-terminal residue" evidence="1">
    <location>
        <position position="122"/>
    </location>
</feature>
<evidence type="ECO:0000313" key="1">
    <source>
        <dbReference type="EMBL" id="KAK0297795.1"/>
    </source>
</evidence>